<dbReference type="InterPro" id="IPR016155">
    <property type="entry name" value="Mopterin_synth/thiamin_S_b"/>
</dbReference>
<dbReference type="Pfam" id="PF02597">
    <property type="entry name" value="ThiS"/>
    <property type="match status" value="1"/>
</dbReference>
<dbReference type="InterPro" id="IPR003749">
    <property type="entry name" value="ThiS/MoaD-like"/>
</dbReference>
<protein>
    <recommendedName>
        <fullName evidence="3">Molybdopterin synthase sulfur carrier subunit</fullName>
    </recommendedName>
</protein>
<keyword evidence="5" id="KW-1185">Reference proteome</keyword>
<dbReference type="CDD" id="cd00754">
    <property type="entry name" value="Ubl_MoaD"/>
    <property type="match status" value="1"/>
</dbReference>
<evidence type="ECO:0000313" key="5">
    <source>
        <dbReference type="Proteomes" id="UP001257914"/>
    </source>
</evidence>
<sequence>MIKVLFFAQLRESLNCAELRIDLNDPKFASTLKSAFTLEQLREQLANTDDTWQLNMQNGKLLMAVNQTIVNGEHILQDGDEVAFFPPVTGG</sequence>
<dbReference type="Gene3D" id="3.10.20.30">
    <property type="match status" value="1"/>
</dbReference>
<evidence type="ECO:0000256" key="1">
    <source>
        <dbReference type="ARBA" id="ARBA00022741"/>
    </source>
</evidence>
<dbReference type="Proteomes" id="UP001257914">
    <property type="component" value="Unassembled WGS sequence"/>
</dbReference>
<dbReference type="PANTHER" id="PTHR33359">
    <property type="entry name" value="MOLYBDOPTERIN SYNTHASE SULFUR CARRIER SUBUNIT"/>
    <property type="match status" value="1"/>
</dbReference>
<dbReference type="InterPro" id="IPR012675">
    <property type="entry name" value="Beta-grasp_dom_sf"/>
</dbReference>
<dbReference type="EMBL" id="JAWCUA010000007">
    <property type="protein sequence ID" value="MDU0113471.1"/>
    <property type="molecule type" value="Genomic_DNA"/>
</dbReference>
<dbReference type="NCBIfam" id="TIGR01682">
    <property type="entry name" value="moaD"/>
    <property type="match status" value="1"/>
</dbReference>
<organism evidence="4 5">
    <name type="scientific">Psychrosphaera aquimarina</name>
    <dbReference type="NCBI Taxonomy" id="2044854"/>
    <lineage>
        <taxon>Bacteria</taxon>
        <taxon>Pseudomonadati</taxon>
        <taxon>Pseudomonadota</taxon>
        <taxon>Gammaproteobacteria</taxon>
        <taxon>Alteromonadales</taxon>
        <taxon>Pseudoalteromonadaceae</taxon>
        <taxon>Psychrosphaera</taxon>
    </lineage>
</organism>
<dbReference type="PANTHER" id="PTHR33359:SF1">
    <property type="entry name" value="MOLYBDOPTERIN SYNTHASE SULFUR CARRIER SUBUNIT"/>
    <property type="match status" value="1"/>
</dbReference>
<keyword evidence="1" id="KW-0547">Nucleotide-binding</keyword>
<proteinExistence type="inferred from homology"/>
<dbReference type="InterPro" id="IPR044672">
    <property type="entry name" value="MOCS2A"/>
</dbReference>
<dbReference type="GO" id="GO:0030366">
    <property type="term" value="F:molybdopterin synthase activity"/>
    <property type="evidence" value="ECO:0007669"/>
    <property type="project" value="UniProtKB-EC"/>
</dbReference>
<reference evidence="4 5" key="1">
    <citation type="submission" date="2023-10" db="EMBL/GenBank/DDBJ databases">
        <title>Psychrosphaera aquimaarina strain SW33 isolated from seawater.</title>
        <authorList>
            <person name="Bayburt H."/>
            <person name="Kim J.M."/>
            <person name="Choi B.J."/>
            <person name="Jeon C.O."/>
        </authorList>
    </citation>
    <scope>NUCLEOTIDE SEQUENCE [LARGE SCALE GENOMIC DNA]</scope>
    <source>
        <strain evidence="4 5">KCTC 52743</strain>
    </source>
</reference>
<accession>A0ABU3R1B7</accession>
<dbReference type="NCBIfam" id="NF008347">
    <property type="entry name" value="PRK11130.1"/>
    <property type="match status" value="1"/>
</dbReference>
<name>A0ABU3R1B7_9GAMM</name>
<evidence type="ECO:0000313" key="4">
    <source>
        <dbReference type="EMBL" id="MDU0113471.1"/>
    </source>
</evidence>
<dbReference type="RefSeq" id="WP_315947085.1">
    <property type="nucleotide sequence ID" value="NZ_JAWCUA010000007.1"/>
</dbReference>
<dbReference type="SUPFAM" id="SSF54285">
    <property type="entry name" value="MoaD/ThiS"/>
    <property type="match status" value="1"/>
</dbReference>
<gene>
    <name evidence="4" type="primary">moaD</name>
    <name evidence="4" type="ORF">RT723_10770</name>
</gene>
<comment type="similarity">
    <text evidence="2">Belongs to the MoaD family.</text>
</comment>
<comment type="caution">
    <text evidence="4">The sequence shown here is derived from an EMBL/GenBank/DDBJ whole genome shotgun (WGS) entry which is preliminary data.</text>
</comment>
<evidence type="ECO:0000256" key="2">
    <source>
        <dbReference type="ARBA" id="ARBA00024200"/>
    </source>
</evidence>
<evidence type="ECO:0000256" key="3">
    <source>
        <dbReference type="ARBA" id="ARBA00024247"/>
    </source>
</evidence>
<keyword evidence="4" id="KW-0808">Transferase</keyword>